<dbReference type="PROSITE" id="PS00131">
    <property type="entry name" value="CARBOXYPEPT_SER_SER"/>
    <property type="match status" value="1"/>
</dbReference>
<keyword evidence="6" id="KW-0325">Glycoprotein</keyword>
<dbReference type="EC" id="3.4.16.-" evidence="7"/>
<dbReference type="GO" id="GO:0004185">
    <property type="term" value="F:serine-type carboxypeptidase activity"/>
    <property type="evidence" value="ECO:0007669"/>
    <property type="project" value="UniProtKB-UniRule"/>
</dbReference>
<proteinExistence type="inferred from homology"/>
<protein>
    <recommendedName>
        <fullName evidence="7">Carboxypeptidase</fullName>
        <ecNumber evidence="7">3.4.16.-</ecNumber>
    </recommendedName>
</protein>
<keyword evidence="3 7" id="KW-0645">Protease</keyword>
<dbReference type="SUPFAM" id="SSF53474">
    <property type="entry name" value="alpha/beta-Hydrolases"/>
    <property type="match status" value="1"/>
</dbReference>
<dbReference type="InterPro" id="IPR001563">
    <property type="entry name" value="Peptidase_S10"/>
</dbReference>
<keyword evidence="4 7" id="KW-0732">Signal</keyword>
<evidence type="ECO:0000313" key="9">
    <source>
        <dbReference type="Proteomes" id="UP000183567"/>
    </source>
</evidence>
<evidence type="ECO:0000256" key="6">
    <source>
        <dbReference type="ARBA" id="ARBA00023180"/>
    </source>
</evidence>
<dbReference type="EMBL" id="LVVM01006558">
    <property type="protein sequence ID" value="OJA07753.1"/>
    <property type="molecule type" value="Genomic_DNA"/>
</dbReference>
<accession>A0A1J8Q203</accession>
<keyword evidence="2 7" id="KW-0121">Carboxypeptidase</keyword>
<keyword evidence="9" id="KW-1185">Reference proteome</keyword>
<dbReference type="PANTHER" id="PTHR11802:SF113">
    <property type="entry name" value="SERINE CARBOXYPEPTIDASE CTSA-4.1"/>
    <property type="match status" value="1"/>
</dbReference>
<evidence type="ECO:0000256" key="2">
    <source>
        <dbReference type="ARBA" id="ARBA00022645"/>
    </source>
</evidence>
<reference evidence="8 9" key="1">
    <citation type="submission" date="2016-03" db="EMBL/GenBank/DDBJ databases">
        <title>Comparative genomics of the ectomycorrhizal sister species Rhizopogon vinicolor and Rhizopogon vesiculosus (Basidiomycota: Boletales) reveals a divergence of the mating type B locus.</title>
        <authorList>
            <person name="Mujic A.B."/>
            <person name="Kuo A."/>
            <person name="Tritt A."/>
            <person name="Lipzen A."/>
            <person name="Chen C."/>
            <person name="Johnson J."/>
            <person name="Sharma A."/>
            <person name="Barry K."/>
            <person name="Grigoriev I.V."/>
            <person name="Spatafora J.W."/>
        </authorList>
    </citation>
    <scope>NUCLEOTIDE SEQUENCE [LARGE SCALE GENOMIC DNA]</scope>
    <source>
        <strain evidence="8 9">AM-OR11-056</strain>
    </source>
</reference>
<evidence type="ECO:0000256" key="4">
    <source>
        <dbReference type="ARBA" id="ARBA00022729"/>
    </source>
</evidence>
<name>A0A1J8Q203_9AGAM</name>
<gene>
    <name evidence="8" type="ORF">AZE42_02996</name>
</gene>
<dbReference type="AlphaFoldDB" id="A0A1J8Q203"/>
<evidence type="ECO:0000256" key="7">
    <source>
        <dbReference type="RuleBase" id="RU361156"/>
    </source>
</evidence>
<dbReference type="Gene3D" id="1.10.287.410">
    <property type="match status" value="1"/>
</dbReference>
<feature type="chain" id="PRO_5011832524" description="Carboxypeptidase" evidence="7">
    <location>
        <begin position="21"/>
        <end position="482"/>
    </location>
</feature>
<dbReference type="PANTHER" id="PTHR11802">
    <property type="entry name" value="SERINE PROTEASE FAMILY S10 SERINE CARBOXYPEPTIDASE"/>
    <property type="match status" value="1"/>
</dbReference>
<dbReference type="GO" id="GO:0000324">
    <property type="term" value="C:fungal-type vacuole"/>
    <property type="evidence" value="ECO:0007669"/>
    <property type="project" value="TreeGrafter"/>
</dbReference>
<evidence type="ECO:0000256" key="1">
    <source>
        <dbReference type="ARBA" id="ARBA00009431"/>
    </source>
</evidence>
<dbReference type="InterPro" id="IPR018202">
    <property type="entry name" value="Ser_caboxypep_ser_AS"/>
</dbReference>
<evidence type="ECO:0000256" key="5">
    <source>
        <dbReference type="ARBA" id="ARBA00022801"/>
    </source>
</evidence>
<evidence type="ECO:0000313" key="8">
    <source>
        <dbReference type="EMBL" id="OJA07753.1"/>
    </source>
</evidence>
<comment type="caution">
    <text evidence="8">The sequence shown here is derived from an EMBL/GenBank/DDBJ whole genome shotgun (WGS) entry which is preliminary data.</text>
</comment>
<dbReference type="InterPro" id="IPR029058">
    <property type="entry name" value="AB_hydrolase_fold"/>
</dbReference>
<keyword evidence="5 7" id="KW-0378">Hydrolase</keyword>
<dbReference type="Gene3D" id="3.40.50.1820">
    <property type="entry name" value="alpha/beta hydrolase"/>
    <property type="match status" value="1"/>
</dbReference>
<dbReference type="STRING" id="180088.A0A1J8Q203"/>
<sequence>MLIRFLTLLPLLAVAVGISANQATFTNGTIHNTATVPEKLASVTSVDSFTTLSHARFPHHTVRIKKSNYCDPTVSVYTGYLDVDQGAKHLFFYFFESRRNPETDDVMMWINGGPGCSSGTGLLFELGPCSIDVNGLSSNGTTWNPYSWNKEANIFFLDQPVGVGYSYADFGETVETTEDAAKNVHAFITIFFEVFKQFEGRPLHLSGESYGGRYLPVFASEIYDQNQIAMAEGRSTINLQSILIGNGITDISTLYQGRFEIECGTAALETPFQQISSCVRMKSALPRCQALMRDGCIDQFDHMNCGAAVAFCDAQLSTAYWASGKNVYDISKTCESEGLCYAELDVVQDFLDAPETRKMLGAESPGKFSTCSHAVGSNFASHLDKWAHHTQDYVTALLDRGIRVLIYAGTYDWQCNWVANKLWVDKLDWTGRSAYAKESWRAWYVDGEKAGETKNAGPLTFATVLGAGHMISSFVALTLTFV</sequence>
<dbReference type="Proteomes" id="UP000183567">
    <property type="component" value="Unassembled WGS sequence"/>
</dbReference>
<dbReference type="PRINTS" id="PR00724">
    <property type="entry name" value="CRBOXYPTASEC"/>
</dbReference>
<organism evidence="8 9">
    <name type="scientific">Rhizopogon vesiculosus</name>
    <dbReference type="NCBI Taxonomy" id="180088"/>
    <lineage>
        <taxon>Eukaryota</taxon>
        <taxon>Fungi</taxon>
        <taxon>Dikarya</taxon>
        <taxon>Basidiomycota</taxon>
        <taxon>Agaricomycotina</taxon>
        <taxon>Agaricomycetes</taxon>
        <taxon>Agaricomycetidae</taxon>
        <taxon>Boletales</taxon>
        <taxon>Suillineae</taxon>
        <taxon>Rhizopogonaceae</taxon>
        <taxon>Rhizopogon</taxon>
    </lineage>
</organism>
<dbReference type="Pfam" id="PF00450">
    <property type="entry name" value="Peptidase_S10"/>
    <property type="match status" value="1"/>
</dbReference>
<dbReference type="OrthoDB" id="443318at2759"/>
<comment type="similarity">
    <text evidence="1 7">Belongs to the peptidase S10 family.</text>
</comment>
<feature type="signal peptide" evidence="7">
    <location>
        <begin position="1"/>
        <end position="20"/>
    </location>
</feature>
<dbReference type="GO" id="GO:0006508">
    <property type="term" value="P:proteolysis"/>
    <property type="evidence" value="ECO:0007669"/>
    <property type="project" value="UniProtKB-KW"/>
</dbReference>
<evidence type="ECO:0000256" key="3">
    <source>
        <dbReference type="ARBA" id="ARBA00022670"/>
    </source>
</evidence>